<feature type="compositionally biased region" description="Polar residues" evidence="12">
    <location>
        <begin position="368"/>
        <end position="379"/>
    </location>
</feature>
<comment type="subcellular location">
    <subcellularLocation>
        <location evidence="1">Membrane</location>
        <topology evidence="1">Multi-pass membrane protein</topology>
    </subcellularLocation>
</comment>
<evidence type="ECO:0000256" key="5">
    <source>
        <dbReference type="ARBA" id="ARBA00022826"/>
    </source>
</evidence>
<feature type="transmembrane region" description="Helical" evidence="13">
    <location>
        <begin position="673"/>
        <end position="692"/>
    </location>
</feature>
<feature type="compositionally biased region" description="Polar residues" evidence="12">
    <location>
        <begin position="148"/>
        <end position="183"/>
    </location>
</feature>
<dbReference type="InterPro" id="IPR050818">
    <property type="entry name" value="KCNH_animal-type"/>
</dbReference>
<evidence type="ECO:0000256" key="9">
    <source>
        <dbReference type="ARBA" id="ARBA00023065"/>
    </source>
</evidence>
<evidence type="ECO:0000313" key="16">
    <source>
        <dbReference type="Proteomes" id="UP000232323"/>
    </source>
</evidence>
<evidence type="ECO:0000256" key="11">
    <source>
        <dbReference type="ARBA" id="ARBA00023303"/>
    </source>
</evidence>
<keyword evidence="16" id="KW-1185">Reference proteome</keyword>
<dbReference type="OrthoDB" id="2019079at2759"/>
<evidence type="ECO:0000256" key="4">
    <source>
        <dbReference type="ARBA" id="ARBA00022692"/>
    </source>
</evidence>
<feature type="region of interest" description="Disordered" evidence="12">
    <location>
        <begin position="314"/>
        <end position="343"/>
    </location>
</feature>
<dbReference type="InterPro" id="IPR014710">
    <property type="entry name" value="RmlC-like_jellyroll"/>
</dbReference>
<protein>
    <recommendedName>
        <fullName evidence="14">Cyclic nucleotide-binding domain-containing protein</fullName>
    </recommendedName>
</protein>
<evidence type="ECO:0000256" key="8">
    <source>
        <dbReference type="ARBA" id="ARBA00022989"/>
    </source>
</evidence>
<evidence type="ECO:0000259" key="14">
    <source>
        <dbReference type="PROSITE" id="PS50042"/>
    </source>
</evidence>
<evidence type="ECO:0000256" key="3">
    <source>
        <dbReference type="ARBA" id="ARBA00022538"/>
    </source>
</evidence>
<feature type="transmembrane region" description="Helical" evidence="13">
    <location>
        <begin position="635"/>
        <end position="652"/>
    </location>
</feature>
<dbReference type="Gene3D" id="1.10.287.70">
    <property type="match status" value="1"/>
</dbReference>
<dbReference type="SUPFAM" id="SSF81324">
    <property type="entry name" value="Voltage-gated potassium channels"/>
    <property type="match status" value="1"/>
</dbReference>
<keyword evidence="2" id="KW-0813">Transport</keyword>
<dbReference type="PANTHER" id="PTHR10217">
    <property type="entry name" value="VOLTAGE AND LIGAND GATED POTASSIUM CHANNEL"/>
    <property type="match status" value="1"/>
</dbReference>
<feature type="transmembrane region" description="Helical" evidence="13">
    <location>
        <begin position="804"/>
        <end position="823"/>
    </location>
</feature>
<dbReference type="InterPro" id="IPR018490">
    <property type="entry name" value="cNMP-bd_dom_sf"/>
</dbReference>
<keyword evidence="9" id="KW-0406">Ion transport</keyword>
<sequence>MYVGHKGVEGCTIKPKSRCEIVFNEFVTCELPKMTEKTNEKIATCFSFGADIEGLLDAITVKQIEQNELFKHELLREVRLEIRNILGALEPLLNAHSRTSAATSTFSLRTSHNLQQHARGPQPSDVGSISEGGIDTGQSIAPLDDHIWSQSRPPKNNYDTSSQYRSRETSGNGAAPRNSTSGQLDEWTSAAPRSSRTMSGSGFRDGNSAAPGSHTNARAVVGKKIKTFKDIVSMATSRVKKAAHIHQQDFEDQHSSRRPVVMGKSFSADGPAVRVHPISDASKGGDTKAATTDANQFDFSDPSARIAAQHLATSNQQFTKSSLRDNNKTSSIDHQGEGIDPAISVSKKSVTLRVQDSEPDAEVFQKGLNSQPISQSSSGALEPAEPHPRTSISDSSWLKVGSWKEAQQNSAPVFLSALPSTTPEAPTATLAAPHLAFLPGTQQALSSLNPLSAPRNGHVSPGVVSTNLEQLSGADNNGRMFGKPSWFQKGSRVVPLTSATSPGYPSVQESGMKSLAVDGTMSLSYTDRTDSRWLEPTIQGSAKSVLKTMVTSSGKGFAFPVPHGNGFVKVRSHEGTGSATLMLKKLPPLFALWEPNSLWRVIVDYFLMASMVYIILFTPYYIAFGIDTTVLSTPAGAMDLIVTFAFFAEILLNFNTCYPDHDGRLIKDRKRIALNYLSMWFWLDVVSSLPWALILEGSNAGKGLRLLRLMRLIRLFRVIKIAKSLSKANIRNFMQMLDESLGRSAMRMMKLLLLAGTMLHWAACAFYYSASWDDFGPNTWVYHQNLVPNNDTGREVGAAFTERYVYSLYWAIVSMATVGYGDIVPVNVSEKITTIVIILAGATLFAYFMGSMASMIAAEESSAAKMARKRAAVDEFLKQRDVPKRLSNKVRDYYNYCVARTIHVDEAEIIAGLSVGLRMQVVMHLYREALERVPLFQGKPPQFITSLVTYLKLEYYSPGDIVVRQGEVGPEMYFISEGTLEVRVYDQDLANVRMDFGAMRAPLQQPSFFAASFDAASSNNTQQIILHVDDVSYLDYMSLGTLRSGDSFGTYSCLLGEPRAATVVTQSYCELYSLRRADLEQVVAQWPELADEFQSLATAAHTIEDAAWDVREEMGLLSRKDLGLYVDESGENNVRTDGAPIDEQQARFDSAHDHPMDKYWGPPYSGKQDISSQRPQHRNSQEKVVLLASQVHSVPPARDEPVPEFMMPSMKLSKWQSLVSRPSLPSSSEQEKADSASGIVKGSETVVAVKDLGEPELAQEELKRPSTSVRGEASM</sequence>
<evidence type="ECO:0000256" key="2">
    <source>
        <dbReference type="ARBA" id="ARBA00022448"/>
    </source>
</evidence>
<organism evidence="15 16">
    <name type="scientific">Chlamydomonas eustigma</name>
    <dbReference type="NCBI Taxonomy" id="1157962"/>
    <lineage>
        <taxon>Eukaryota</taxon>
        <taxon>Viridiplantae</taxon>
        <taxon>Chlorophyta</taxon>
        <taxon>core chlorophytes</taxon>
        <taxon>Chlorophyceae</taxon>
        <taxon>CS clade</taxon>
        <taxon>Chlamydomonadales</taxon>
        <taxon>Chlamydomonadaceae</taxon>
        <taxon>Chlamydomonas</taxon>
    </lineage>
</organism>
<accession>A0A250WVN2</accession>
<keyword evidence="8 13" id="KW-1133">Transmembrane helix</keyword>
<dbReference type="GO" id="GO:0034702">
    <property type="term" value="C:monoatomic ion channel complex"/>
    <property type="evidence" value="ECO:0007669"/>
    <property type="project" value="UniProtKB-KW"/>
</dbReference>
<dbReference type="GO" id="GO:0042391">
    <property type="term" value="P:regulation of membrane potential"/>
    <property type="evidence" value="ECO:0007669"/>
    <property type="project" value="TreeGrafter"/>
</dbReference>
<keyword evidence="6" id="KW-0851">Voltage-gated channel</keyword>
<dbReference type="InterPro" id="IPR018488">
    <property type="entry name" value="cNMP-bd_CS"/>
</dbReference>
<evidence type="ECO:0000256" key="13">
    <source>
        <dbReference type="SAM" id="Phobius"/>
    </source>
</evidence>
<keyword evidence="5" id="KW-0631">Potassium channel</keyword>
<evidence type="ECO:0000256" key="1">
    <source>
        <dbReference type="ARBA" id="ARBA00004141"/>
    </source>
</evidence>
<dbReference type="Pfam" id="PF00520">
    <property type="entry name" value="Ion_trans"/>
    <property type="match status" value="1"/>
</dbReference>
<keyword evidence="4 13" id="KW-0812">Transmembrane</keyword>
<dbReference type="PRINTS" id="PR01463">
    <property type="entry name" value="EAGCHANLFMLY"/>
</dbReference>
<evidence type="ECO:0000313" key="15">
    <source>
        <dbReference type="EMBL" id="GAX74590.1"/>
    </source>
</evidence>
<feature type="compositionally biased region" description="Polar residues" evidence="12">
    <location>
        <begin position="191"/>
        <end position="200"/>
    </location>
</feature>
<dbReference type="AlphaFoldDB" id="A0A250WVN2"/>
<dbReference type="InterPro" id="IPR003938">
    <property type="entry name" value="K_chnl_volt-dep_EAG/ELK/ERG"/>
</dbReference>
<dbReference type="SUPFAM" id="SSF51206">
    <property type="entry name" value="cAMP-binding domain-like"/>
    <property type="match status" value="1"/>
</dbReference>
<feature type="region of interest" description="Disordered" evidence="12">
    <location>
        <begin position="1161"/>
        <end position="1181"/>
    </location>
</feature>
<feature type="transmembrane region" description="Helical" evidence="13">
    <location>
        <begin position="602"/>
        <end position="623"/>
    </location>
</feature>
<feature type="region of interest" description="Disordered" evidence="12">
    <location>
        <begin position="1221"/>
        <end position="1275"/>
    </location>
</feature>
<dbReference type="GO" id="GO:0005249">
    <property type="term" value="F:voltage-gated potassium channel activity"/>
    <property type="evidence" value="ECO:0007669"/>
    <property type="project" value="InterPro"/>
</dbReference>
<dbReference type="Pfam" id="PF00027">
    <property type="entry name" value="cNMP_binding"/>
    <property type="match status" value="1"/>
</dbReference>
<keyword evidence="10 13" id="KW-0472">Membrane</keyword>
<feature type="region of interest" description="Disordered" evidence="12">
    <location>
        <begin position="109"/>
        <end position="214"/>
    </location>
</feature>
<comment type="caution">
    <text evidence="15">The sequence shown here is derived from an EMBL/GenBank/DDBJ whole genome shotgun (WGS) entry which is preliminary data.</text>
</comment>
<evidence type="ECO:0000256" key="6">
    <source>
        <dbReference type="ARBA" id="ARBA00022882"/>
    </source>
</evidence>
<evidence type="ECO:0000256" key="7">
    <source>
        <dbReference type="ARBA" id="ARBA00022958"/>
    </source>
</evidence>
<dbReference type="Proteomes" id="UP000232323">
    <property type="component" value="Unassembled WGS sequence"/>
</dbReference>
<dbReference type="EMBL" id="BEGY01000008">
    <property type="protein sequence ID" value="GAX74590.1"/>
    <property type="molecule type" value="Genomic_DNA"/>
</dbReference>
<reference evidence="15 16" key="1">
    <citation type="submission" date="2017-08" db="EMBL/GenBank/DDBJ databases">
        <title>Acidophilic green algal genome provides insights into adaptation to an acidic environment.</title>
        <authorList>
            <person name="Hirooka S."/>
            <person name="Hirose Y."/>
            <person name="Kanesaki Y."/>
            <person name="Higuchi S."/>
            <person name="Fujiwara T."/>
            <person name="Onuma R."/>
            <person name="Era A."/>
            <person name="Ohbayashi R."/>
            <person name="Uzuka A."/>
            <person name="Nozaki H."/>
            <person name="Yoshikawa H."/>
            <person name="Miyagishima S.Y."/>
        </authorList>
    </citation>
    <scope>NUCLEOTIDE SEQUENCE [LARGE SCALE GENOMIC DNA]</scope>
    <source>
        <strain evidence="15 16">NIES-2499</strain>
    </source>
</reference>
<dbReference type="CDD" id="cd00038">
    <property type="entry name" value="CAP_ED"/>
    <property type="match status" value="1"/>
</dbReference>
<keyword evidence="7" id="KW-0630">Potassium</keyword>
<evidence type="ECO:0000256" key="10">
    <source>
        <dbReference type="ARBA" id="ARBA00023136"/>
    </source>
</evidence>
<dbReference type="InterPro" id="IPR005821">
    <property type="entry name" value="Ion_trans_dom"/>
</dbReference>
<dbReference type="PROSITE" id="PS00888">
    <property type="entry name" value="CNMP_BINDING_1"/>
    <property type="match status" value="1"/>
</dbReference>
<name>A0A250WVN2_9CHLO</name>
<dbReference type="PANTHER" id="PTHR10217:SF435">
    <property type="entry name" value="POTASSIUM VOLTAGE-GATED CHANNEL PROTEIN EAG"/>
    <property type="match status" value="1"/>
</dbReference>
<dbReference type="Gene3D" id="2.60.120.10">
    <property type="entry name" value="Jelly Rolls"/>
    <property type="match status" value="1"/>
</dbReference>
<feature type="domain" description="Cyclic nucleotide-binding" evidence="14">
    <location>
        <begin position="935"/>
        <end position="1083"/>
    </location>
</feature>
<dbReference type="GO" id="GO:0005886">
    <property type="term" value="C:plasma membrane"/>
    <property type="evidence" value="ECO:0007669"/>
    <property type="project" value="TreeGrafter"/>
</dbReference>
<keyword evidence="11" id="KW-0407">Ion channel</keyword>
<feature type="transmembrane region" description="Helical" evidence="13">
    <location>
        <begin position="751"/>
        <end position="770"/>
    </location>
</feature>
<gene>
    <name evidence="15" type="ORF">CEUSTIGMA_g2038.t1</name>
</gene>
<dbReference type="PROSITE" id="PS50042">
    <property type="entry name" value="CNMP_BINDING_3"/>
    <property type="match status" value="1"/>
</dbReference>
<dbReference type="Gene3D" id="1.10.287.630">
    <property type="entry name" value="Helix hairpin bin"/>
    <property type="match status" value="1"/>
</dbReference>
<dbReference type="InterPro" id="IPR000595">
    <property type="entry name" value="cNMP-bd_dom"/>
</dbReference>
<proteinExistence type="predicted"/>
<keyword evidence="3" id="KW-0633">Potassium transport</keyword>
<evidence type="ECO:0000256" key="12">
    <source>
        <dbReference type="SAM" id="MobiDB-lite"/>
    </source>
</evidence>
<feature type="transmembrane region" description="Helical" evidence="13">
    <location>
        <begin position="835"/>
        <end position="858"/>
    </location>
</feature>
<feature type="region of interest" description="Disordered" evidence="12">
    <location>
        <begin position="368"/>
        <end position="396"/>
    </location>
</feature>
<dbReference type="FunFam" id="1.10.287.70:FF:000123">
    <property type="entry name" value="Potassium channel KAT3"/>
    <property type="match status" value="1"/>
</dbReference>
<dbReference type="SMART" id="SM00100">
    <property type="entry name" value="cNMP"/>
    <property type="match status" value="1"/>
</dbReference>